<accession>A0A085TZ14</accession>
<dbReference type="STRING" id="1317124.DW2_05010"/>
<dbReference type="Pfam" id="PF14145">
    <property type="entry name" value="YrhK"/>
    <property type="match status" value="1"/>
</dbReference>
<comment type="caution">
    <text evidence="3">The sequence shown here is derived from an EMBL/GenBank/DDBJ whole genome shotgun (WGS) entry which is preliminary data.</text>
</comment>
<evidence type="ECO:0000313" key="4">
    <source>
        <dbReference type="Proteomes" id="UP000028607"/>
    </source>
</evidence>
<protein>
    <recommendedName>
        <fullName evidence="2">YrhK domain-containing protein</fullName>
    </recommendedName>
</protein>
<dbReference type="PATRIC" id="fig|1317124.6.peg.1022"/>
<proteinExistence type="predicted"/>
<keyword evidence="1" id="KW-0472">Membrane</keyword>
<evidence type="ECO:0000256" key="1">
    <source>
        <dbReference type="SAM" id="Phobius"/>
    </source>
</evidence>
<dbReference type="InterPro" id="IPR025424">
    <property type="entry name" value="YrhK_domain"/>
</dbReference>
<feature type="domain" description="YrhK" evidence="2">
    <location>
        <begin position="27"/>
        <end position="79"/>
    </location>
</feature>
<reference evidence="4" key="1">
    <citation type="submission" date="2013-04" db="EMBL/GenBank/DDBJ databases">
        <title>Thioclava sp. 13D2W-2 Genome Sequencing.</title>
        <authorList>
            <person name="Lai Q."/>
            <person name="Li G."/>
            <person name="Shao Z."/>
        </authorList>
    </citation>
    <scope>NUCLEOTIDE SEQUENCE [LARGE SCALE GENOMIC DNA]</scope>
    <source>
        <strain evidence="4">13D2W-2</strain>
    </source>
</reference>
<dbReference type="RefSeq" id="WP_038144227.1">
    <property type="nucleotide sequence ID" value="NZ_AQRC01000003.1"/>
</dbReference>
<dbReference type="AlphaFoldDB" id="A0A085TZ14"/>
<reference evidence="3 4" key="2">
    <citation type="journal article" date="2015" name="Antonie Van Leeuwenhoek">
        <title>Thioclava indica sp. nov., isolated from surface seawater of the Indian Ocean.</title>
        <authorList>
            <person name="Liu Y."/>
            <person name="Lai Q."/>
            <person name="Du J."/>
            <person name="Xu H."/>
            <person name="Jiang L."/>
            <person name="Shao Z."/>
        </authorList>
    </citation>
    <scope>NUCLEOTIDE SEQUENCE [LARGE SCALE GENOMIC DNA]</scope>
    <source>
        <strain evidence="3 4">13D2W-2</strain>
    </source>
</reference>
<keyword evidence="1" id="KW-0812">Transmembrane</keyword>
<gene>
    <name evidence="3" type="ORF">DW2_05010</name>
</gene>
<feature type="transmembrane region" description="Helical" evidence="1">
    <location>
        <begin position="28"/>
        <end position="50"/>
    </location>
</feature>
<keyword evidence="1" id="KW-1133">Transmembrane helix</keyword>
<organism evidence="3 4">
    <name type="scientific">Thioclava atlantica</name>
    <dbReference type="NCBI Taxonomy" id="1317124"/>
    <lineage>
        <taxon>Bacteria</taxon>
        <taxon>Pseudomonadati</taxon>
        <taxon>Pseudomonadota</taxon>
        <taxon>Alphaproteobacteria</taxon>
        <taxon>Rhodobacterales</taxon>
        <taxon>Paracoccaceae</taxon>
        <taxon>Thioclava</taxon>
    </lineage>
</organism>
<evidence type="ECO:0000313" key="3">
    <source>
        <dbReference type="EMBL" id="KFE35961.1"/>
    </source>
</evidence>
<sequence>MTRSKRLFDTPKHEQTPEQRRFVALTEIAYTVVDFGAAFCFVIGSILFFYDSLATAATWLFLIGSVLFAAKPSIRLWRELKLLEMGDYKDLAQRKQS</sequence>
<name>A0A085TZ14_9RHOB</name>
<dbReference type="EMBL" id="AQRC01000003">
    <property type="protein sequence ID" value="KFE35961.1"/>
    <property type="molecule type" value="Genomic_DNA"/>
</dbReference>
<evidence type="ECO:0000259" key="2">
    <source>
        <dbReference type="Pfam" id="PF14145"/>
    </source>
</evidence>
<dbReference type="eggNOG" id="ENOG5032ZWE">
    <property type="taxonomic scope" value="Bacteria"/>
</dbReference>
<feature type="transmembrane region" description="Helical" evidence="1">
    <location>
        <begin position="56"/>
        <end position="74"/>
    </location>
</feature>
<keyword evidence="4" id="KW-1185">Reference proteome</keyword>
<dbReference type="OrthoDB" id="5862062at2"/>
<dbReference type="Proteomes" id="UP000028607">
    <property type="component" value="Unassembled WGS sequence"/>
</dbReference>